<reference evidence="1 2" key="1">
    <citation type="submission" date="2017-07" db="EMBL/GenBank/DDBJ databases">
        <title>Phylogenetic study on the rhizospheric bacterium Ochrobactrum sp. A44.</title>
        <authorList>
            <person name="Krzyzanowska D.M."/>
            <person name="Ossowicki A."/>
            <person name="Rajewska M."/>
            <person name="Maciag T."/>
            <person name="Kaczynski Z."/>
            <person name="Czerwicka M."/>
            <person name="Jafra S."/>
        </authorList>
    </citation>
    <scope>NUCLEOTIDE SEQUENCE [LARGE SCALE GENOMIC DNA]</scope>
    <source>
        <strain evidence="1 2">DSM 7216</strain>
    </source>
</reference>
<organism evidence="1 2">
    <name type="scientific">Brucella thiophenivorans</name>
    <dbReference type="NCBI Taxonomy" id="571255"/>
    <lineage>
        <taxon>Bacteria</taxon>
        <taxon>Pseudomonadati</taxon>
        <taxon>Pseudomonadota</taxon>
        <taxon>Alphaproteobacteria</taxon>
        <taxon>Hyphomicrobiales</taxon>
        <taxon>Brucellaceae</taxon>
        <taxon>Brucella/Ochrobactrum group</taxon>
        <taxon>Brucella</taxon>
    </lineage>
</organism>
<sequence length="58" mass="6273">MENPKISLRICQTKKCATTTAIRAELSGSAAFHYARTTFQMHAAQTKKGFPPGIFSAG</sequence>
<dbReference type="AlphaFoldDB" id="A0A256FWK3"/>
<accession>A0A256FWK3</accession>
<gene>
    <name evidence="1" type="ORF">CEV31_2482</name>
</gene>
<proteinExistence type="predicted"/>
<keyword evidence="2" id="KW-1185">Reference proteome</keyword>
<evidence type="ECO:0000313" key="2">
    <source>
        <dbReference type="Proteomes" id="UP000215590"/>
    </source>
</evidence>
<dbReference type="Proteomes" id="UP000215590">
    <property type="component" value="Unassembled WGS sequence"/>
</dbReference>
<dbReference type="EMBL" id="NNRJ01000019">
    <property type="protein sequence ID" value="OYR19138.1"/>
    <property type="molecule type" value="Genomic_DNA"/>
</dbReference>
<evidence type="ECO:0000313" key="1">
    <source>
        <dbReference type="EMBL" id="OYR19138.1"/>
    </source>
</evidence>
<name>A0A256FWK3_9HYPH</name>
<comment type="caution">
    <text evidence="1">The sequence shown here is derived from an EMBL/GenBank/DDBJ whole genome shotgun (WGS) entry which is preliminary data.</text>
</comment>
<protein>
    <submittedName>
        <fullName evidence="1">Uncharacterized protein</fullName>
    </submittedName>
</protein>